<gene>
    <name evidence="1" type="ORF">CI238_11691</name>
</gene>
<accession>A0A162NJ80</accession>
<feature type="non-terminal residue" evidence="1">
    <location>
        <position position="85"/>
    </location>
</feature>
<proteinExistence type="predicted"/>
<sequence length="85" mass="9654">LETKQEARGLLEPYRSIEKGLKDLDSRLGRILALRRCEAYMRAFCAAIVQERFLEMTTAHRVWRNAQCAVVLGCEGDHCNQPCGS</sequence>
<comment type="caution">
    <text evidence="1">The sequence shown here is derived from an EMBL/GenBank/DDBJ whole genome shotgun (WGS) entry which is preliminary data.</text>
</comment>
<protein>
    <submittedName>
        <fullName evidence="1">Uncharacterized protein</fullName>
    </submittedName>
</protein>
<evidence type="ECO:0000313" key="1">
    <source>
        <dbReference type="EMBL" id="KZL85994.1"/>
    </source>
</evidence>
<feature type="non-terminal residue" evidence="1">
    <location>
        <position position="1"/>
    </location>
</feature>
<name>A0A162NJ80_COLIC</name>
<keyword evidence="2" id="KW-1185">Reference proteome</keyword>
<organism evidence="1 2">
    <name type="scientific">Colletotrichum incanum</name>
    <name type="common">Soybean anthracnose fungus</name>
    <dbReference type="NCBI Taxonomy" id="1573173"/>
    <lineage>
        <taxon>Eukaryota</taxon>
        <taxon>Fungi</taxon>
        <taxon>Dikarya</taxon>
        <taxon>Ascomycota</taxon>
        <taxon>Pezizomycotina</taxon>
        <taxon>Sordariomycetes</taxon>
        <taxon>Hypocreomycetidae</taxon>
        <taxon>Glomerellales</taxon>
        <taxon>Glomerellaceae</taxon>
        <taxon>Colletotrichum</taxon>
        <taxon>Colletotrichum spaethianum species complex</taxon>
    </lineage>
</organism>
<dbReference type="Proteomes" id="UP000076584">
    <property type="component" value="Unassembled WGS sequence"/>
</dbReference>
<evidence type="ECO:0000313" key="2">
    <source>
        <dbReference type="Proteomes" id="UP000076584"/>
    </source>
</evidence>
<dbReference type="EMBL" id="LFIW01000548">
    <property type="protein sequence ID" value="KZL85994.1"/>
    <property type="molecule type" value="Genomic_DNA"/>
</dbReference>
<dbReference type="AlphaFoldDB" id="A0A162NJ80"/>
<reference evidence="1 2" key="1">
    <citation type="submission" date="2015-06" db="EMBL/GenBank/DDBJ databases">
        <title>Survival trade-offs in plant roots during colonization by closely related pathogenic and mutualistic fungi.</title>
        <authorList>
            <person name="Hacquard S."/>
            <person name="Kracher B."/>
            <person name="Hiruma K."/>
            <person name="Weinman A."/>
            <person name="Muench P."/>
            <person name="Garrido Oter R."/>
            <person name="Ver Loren van Themaat E."/>
            <person name="Dallerey J.-F."/>
            <person name="Damm U."/>
            <person name="Henrissat B."/>
            <person name="Lespinet O."/>
            <person name="Thon M."/>
            <person name="Kemen E."/>
            <person name="McHardy A.C."/>
            <person name="Schulze-Lefert P."/>
            <person name="O'Connell R.J."/>
        </authorList>
    </citation>
    <scope>NUCLEOTIDE SEQUENCE [LARGE SCALE GENOMIC DNA]</scope>
    <source>
        <strain evidence="1 2">MAFF 238704</strain>
    </source>
</reference>